<dbReference type="Proteomes" id="UP000184287">
    <property type="component" value="Unassembled WGS sequence"/>
</dbReference>
<sequence>MNIKVAETIEQKSFKKIAKLLFEYNLSKTQEFQNEVNKPIEIIVRNERNQIIRGLYGRSIWGTLEINTCVVIPQNRNEGIGQKLIIGAEKEAKNRNCRFISLNTFSFQVPEFYEKLGFEKIGIETDFQKDLKNTIIVKRYKNQLLTNVSDVGKKR</sequence>
<dbReference type="InterPro" id="IPR000182">
    <property type="entry name" value="GNAT_dom"/>
</dbReference>
<dbReference type="STRING" id="288992.SAMN04488522_101286"/>
<gene>
    <name evidence="2" type="ORF">SAMN04488522_101286</name>
</gene>
<reference evidence="3" key="1">
    <citation type="submission" date="2016-11" db="EMBL/GenBank/DDBJ databases">
        <authorList>
            <person name="Varghese N."/>
            <person name="Submissions S."/>
        </authorList>
    </citation>
    <scope>NUCLEOTIDE SEQUENCE [LARGE SCALE GENOMIC DNA]</scope>
    <source>
        <strain evidence="3">DSM 16990</strain>
    </source>
</reference>
<dbReference type="Gene3D" id="3.40.630.30">
    <property type="match status" value="1"/>
</dbReference>
<name>A0A1M4TQV8_9SPHI</name>
<keyword evidence="2" id="KW-0808">Transferase</keyword>
<dbReference type="AlphaFoldDB" id="A0A1M4TQV8"/>
<dbReference type="SUPFAM" id="SSF55729">
    <property type="entry name" value="Acyl-CoA N-acyltransferases (Nat)"/>
    <property type="match status" value="1"/>
</dbReference>
<keyword evidence="3" id="KW-1185">Reference proteome</keyword>
<dbReference type="EMBL" id="FQUQ01000001">
    <property type="protein sequence ID" value="SHE46899.1"/>
    <property type="molecule type" value="Genomic_DNA"/>
</dbReference>
<dbReference type="PROSITE" id="PS51186">
    <property type="entry name" value="GNAT"/>
    <property type="match status" value="1"/>
</dbReference>
<organism evidence="2 3">
    <name type="scientific">Pedobacter caeni</name>
    <dbReference type="NCBI Taxonomy" id="288992"/>
    <lineage>
        <taxon>Bacteria</taxon>
        <taxon>Pseudomonadati</taxon>
        <taxon>Bacteroidota</taxon>
        <taxon>Sphingobacteriia</taxon>
        <taxon>Sphingobacteriales</taxon>
        <taxon>Sphingobacteriaceae</taxon>
        <taxon>Pedobacter</taxon>
    </lineage>
</organism>
<dbReference type="GO" id="GO:0016747">
    <property type="term" value="F:acyltransferase activity, transferring groups other than amino-acyl groups"/>
    <property type="evidence" value="ECO:0007669"/>
    <property type="project" value="InterPro"/>
</dbReference>
<dbReference type="RefSeq" id="WP_200800868.1">
    <property type="nucleotide sequence ID" value="NZ_FQUQ01000001.1"/>
</dbReference>
<dbReference type="CDD" id="cd04301">
    <property type="entry name" value="NAT_SF"/>
    <property type="match status" value="1"/>
</dbReference>
<evidence type="ECO:0000259" key="1">
    <source>
        <dbReference type="PROSITE" id="PS51186"/>
    </source>
</evidence>
<dbReference type="InterPro" id="IPR016181">
    <property type="entry name" value="Acyl_CoA_acyltransferase"/>
</dbReference>
<accession>A0A1M4TQV8</accession>
<protein>
    <submittedName>
        <fullName evidence="2">Acetyltransferase (GNAT) domain-containing protein</fullName>
    </submittedName>
</protein>
<proteinExistence type="predicted"/>
<evidence type="ECO:0000313" key="3">
    <source>
        <dbReference type="Proteomes" id="UP000184287"/>
    </source>
</evidence>
<evidence type="ECO:0000313" key="2">
    <source>
        <dbReference type="EMBL" id="SHE46899.1"/>
    </source>
</evidence>
<dbReference type="Pfam" id="PF00583">
    <property type="entry name" value="Acetyltransf_1"/>
    <property type="match status" value="1"/>
</dbReference>
<feature type="domain" description="N-acetyltransferase" evidence="1">
    <location>
        <begin position="1"/>
        <end position="142"/>
    </location>
</feature>